<protein>
    <submittedName>
        <fullName evidence="10">WD40 repeat-containing protein HOS15 isoform X1</fullName>
    </submittedName>
</protein>
<dbReference type="GeneID" id="106768330"/>
<dbReference type="Proteomes" id="UP000087766">
    <property type="component" value="Chromosome 7"/>
</dbReference>
<dbReference type="GO" id="GO:0006357">
    <property type="term" value="P:regulation of transcription by RNA polymerase II"/>
    <property type="evidence" value="ECO:0007669"/>
    <property type="project" value="TreeGrafter"/>
</dbReference>
<keyword evidence="5" id="KW-0804">Transcription</keyword>
<accession>A0A1S3USE9</accession>
<evidence type="ECO:0000313" key="10">
    <source>
        <dbReference type="RefSeq" id="XP_014508902.1"/>
    </source>
</evidence>
<gene>
    <name evidence="10" type="primary">LOC106768330</name>
</gene>
<dbReference type="PROSITE" id="PS50294">
    <property type="entry name" value="WD_REPEATS_REGION"/>
    <property type="match status" value="6"/>
</dbReference>
<name>A0A1S3USE9_VIGRR</name>
<dbReference type="InterPro" id="IPR006594">
    <property type="entry name" value="LisH"/>
</dbReference>
<dbReference type="PANTHER" id="PTHR22846:SF72">
    <property type="entry name" value="F-BOX-LIKE_WD REPEAT TBL1XR1-LIKE PROTEIN"/>
    <property type="match status" value="1"/>
</dbReference>
<dbReference type="RefSeq" id="XP_014508902.1">
    <property type="nucleotide sequence ID" value="XM_014653416.2"/>
</dbReference>
<evidence type="ECO:0000256" key="7">
    <source>
        <dbReference type="PROSITE-ProRule" id="PRU00221"/>
    </source>
</evidence>
<evidence type="ECO:0000313" key="9">
    <source>
        <dbReference type="Proteomes" id="UP000087766"/>
    </source>
</evidence>
<dbReference type="STRING" id="3916.A0A1S3USE9"/>
<dbReference type="PANTHER" id="PTHR22846">
    <property type="entry name" value="WD40 REPEAT PROTEIN"/>
    <property type="match status" value="1"/>
</dbReference>
<keyword evidence="9" id="KW-1185">Reference proteome</keyword>
<dbReference type="Pfam" id="PF00400">
    <property type="entry name" value="WD40"/>
    <property type="match status" value="7"/>
</dbReference>
<dbReference type="InterPro" id="IPR019775">
    <property type="entry name" value="WD40_repeat_CS"/>
</dbReference>
<proteinExistence type="predicted"/>
<dbReference type="InterPro" id="IPR036322">
    <property type="entry name" value="WD40_repeat_dom_sf"/>
</dbReference>
<dbReference type="SMART" id="SM00667">
    <property type="entry name" value="LisH"/>
    <property type="match status" value="1"/>
</dbReference>
<dbReference type="InterPro" id="IPR015943">
    <property type="entry name" value="WD40/YVTN_repeat-like_dom_sf"/>
</dbReference>
<dbReference type="KEGG" id="vra:106768330"/>
<dbReference type="FunFam" id="1.20.960.30:FF:000001">
    <property type="entry name" value="F-box-like/WD repeat-containing protein TBL1XR1"/>
    <property type="match status" value="1"/>
</dbReference>
<comment type="subcellular location">
    <subcellularLocation>
        <location evidence="1">Nucleus</location>
    </subcellularLocation>
</comment>
<dbReference type="PROSITE" id="PS50896">
    <property type="entry name" value="LISH"/>
    <property type="match status" value="1"/>
</dbReference>
<reference evidence="10" key="2">
    <citation type="submission" date="2025-08" db="UniProtKB">
        <authorList>
            <consortium name="RefSeq"/>
        </authorList>
    </citation>
    <scope>IDENTIFICATION</scope>
    <source>
        <tissue evidence="10">Leaf</tissue>
    </source>
</reference>
<dbReference type="Gene3D" id="1.20.960.30">
    <property type="match status" value="1"/>
</dbReference>
<keyword evidence="3" id="KW-0677">Repeat</keyword>
<dbReference type="PRINTS" id="PR00320">
    <property type="entry name" value="GPROTEINBRPT"/>
</dbReference>
<dbReference type="SUPFAM" id="SSF50978">
    <property type="entry name" value="WD40 repeat-like"/>
    <property type="match status" value="1"/>
</dbReference>
<sequence>MASISAAELNFLVFRYLQESGFTHAAFTFGYEAGINKCSIDGNLVPQGALVTFVQKGLQYFEMEANLTCQCDADLEEDFSFLQPLDIITKDVHELRQIISERRKKLQKERKKEIEKEHEGERVRAREKERREREKEVEKDRREREKEVERDRREREKELEKERREKEKEVEKERREREKELEKERREREKELEKDREKVETDKDREQQHGDQNVRDMVIDHEDRVPVKHEENGAVGGPEPMDISTTSTSQLCEIPSSCVTILEGHTSEVCACAWSPTGSLLASGSGDSTARIWTIAEGRCKPGSHNGPLSVLVLKHVRGKTNEKSKDVTTLDWNGEGTLLATGSYDGQARIWTTNGELKSTLSKHKGPIFSLKWNKKGDYLLTGSCDQTAIVWDVKAEEWKQQFEFHSGPTLDVDWRNNVSFATSSTDNMIYVCKIGETRPIKTFAGHQGEVNCVKWDPTGSLLASCSDDITAKIWSMKQDTYLHDLREHSKEIYTIRWSPTGPGTNNPNHKLVLASASFDSTVKLWDVELGKLIYSLDGHRHPVYSVAFSPNGEYLVSGSLDRSMHIWSLKEGKIVKTYTGNGGIFEVCWNKEGDKIAACFANNTVCVLDFRM</sequence>
<dbReference type="PROSITE" id="PS50082">
    <property type="entry name" value="WD_REPEATS_2"/>
    <property type="match status" value="6"/>
</dbReference>
<feature type="repeat" description="WD" evidence="7">
    <location>
        <begin position="362"/>
        <end position="403"/>
    </location>
</feature>
<dbReference type="FunFam" id="2.130.10.10:FF:000218">
    <property type="entry name" value="WD40 repeat-containing protein HOS15"/>
    <property type="match status" value="1"/>
</dbReference>
<feature type="repeat" description="WD" evidence="7">
    <location>
        <begin position="262"/>
        <end position="299"/>
    </location>
</feature>
<evidence type="ECO:0000256" key="4">
    <source>
        <dbReference type="ARBA" id="ARBA00023015"/>
    </source>
</evidence>
<dbReference type="InterPro" id="IPR001680">
    <property type="entry name" value="WD40_rpt"/>
</dbReference>
<dbReference type="PROSITE" id="PS00678">
    <property type="entry name" value="WD_REPEATS_1"/>
    <property type="match status" value="2"/>
</dbReference>
<keyword evidence="4" id="KW-0805">Transcription regulation</keyword>
<dbReference type="InterPro" id="IPR045183">
    <property type="entry name" value="Ebi-like"/>
</dbReference>
<feature type="repeat" description="WD" evidence="7">
    <location>
        <begin position="445"/>
        <end position="486"/>
    </location>
</feature>
<dbReference type="CDD" id="cd00200">
    <property type="entry name" value="WD40"/>
    <property type="match status" value="1"/>
</dbReference>
<feature type="repeat" description="WD" evidence="7">
    <location>
        <begin position="538"/>
        <end position="579"/>
    </location>
</feature>
<dbReference type="Pfam" id="PF08513">
    <property type="entry name" value="LisH"/>
    <property type="match status" value="1"/>
</dbReference>
<dbReference type="AlphaFoldDB" id="A0A1S3USE9"/>
<dbReference type="Gene3D" id="2.130.10.10">
    <property type="entry name" value="YVTN repeat-like/Quinoprotein amine dehydrogenase"/>
    <property type="match status" value="1"/>
</dbReference>
<dbReference type="GO" id="GO:0000118">
    <property type="term" value="C:histone deacetylase complex"/>
    <property type="evidence" value="ECO:0007669"/>
    <property type="project" value="TreeGrafter"/>
</dbReference>
<dbReference type="InterPro" id="IPR020472">
    <property type="entry name" value="WD40_PAC1"/>
</dbReference>
<evidence type="ECO:0000256" key="6">
    <source>
        <dbReference type="ARBA" id="ARBA00023242"/>
    </source>
</evidence>
<evidence type="ECO:0000256" key="8">
    <source>
        <dbReference type="SAM" id="MobiDB-lite"/>
    </source>
</evidence>
<keyword evidence="6" id="KW-0539">Nucleus</keyword>
<keyword evidence="2 7" id="KW-0853">WD repeat</keyword>
<feature type="region of interest" description="Disordered" evidence="8">
    <location>
        <begin position="110"/>
        <end position="212"/>
    </location>
</feature>
<evidence type="ECO:0000256" key="3">
    <source>
        <dbReference type="ARBA" id="ARBA00022737"/>
    </source>
</evidence>
<reference evidence="9" key="1">
    <citation type="journal article" date="2014" name="Nat. Commun.">
        <title>Genome sequence of mungbean and insights into evolution within Vigna species.</title>
        <authorList>
            <person name="Kang Y.J."/>
            <person name="Kim S.K."/>
            <person name="Kim M.Y."/>
            <person name="Lestari P."/>
            <person name="Kim K.H."/>
            <person name="Ha B.K."/>
            <person name="Jun T.H."/>
            <person name="Hwang W.J."/>
            <person name="Lee T."/>
            <person name="Lee J."/>
            <person name="Shim S."/>
            <person name="Yoon M.Y."/>
            <person name="Jang Y.E."/>
            <person name="Han K.S."/>
            <person name="Taeprayoon P."/>
            <person name="Yoon N."/>
            <person name="Somta P."/>
            <person name="Tanya P."/>
            <person name="Kim K.S."/>
            <person name="Gwag J.G."/>
            <person name="Moon J.K."/>
            <person name="Lee Y.H."/>
            <person name="Park B.S."/>
            <person name="Bombarely A."/>
            <person name="Doyle J.J."/>
            <person name="Jackson S.A."/>
            <person name="Schafleitner R."/>
            <person name="Srinives P."/>
            <person name="Varshney R.K."/>
            <person name="Lee S.H."/>
        </authorList>
    </citation>
    <scope>NUCLEOTIDE SEQUENCE [LARGE SCALE GENOMIC DNA]</scope>
    <source>
        <strain evidence="9">cv. VC1973A</strain>
    </source>
</reference>
<feature type="repeat" description="WD" evidence="7">
    <location>
        <begin position="321"/>
        <end position="352"/>
    </location>
</feature>
<evidence type="ECO:0000256" key="1">
    <source>
        <dbReference type="ARBA" id="ARBA00004123"/>
    </source>
</evidence>
<feature type="repeat" description="WD" evidence="7">
    <location>
        <begin position="487"/>
        <end position="537"/>
    </location>
</feature>
<dbReference type="SMART" id="SM00320">
    <property type="entry name" value="WD40"/>
    <property type="match status" value="8"/>
</dbReference>
<organism evidence="9 10">
    <name type="scientific">Vigna radiata var. radiata</name>
    <name type="common">Mung bean</name>
    <name type="synonym">Phaseolus aureus</name>
    <dbReference type="NCBI Taxonomy" id="3916"/>
    <lineage>
        <taxon>Eukaryota</taxon>
        <taxon>Viridiplantae</taxon>
        <taxon>Streptophyta</taxon>
        <taxon>Embryophyta</taxon>
        <taxon>Tracheophyta</taxon>
        <taxon>Spermatophyta</taxon>
        <taxon>Magnoliopsida</taxon>
        <taxon>eudicotyledons</taxon>
        <taxon>Gunneridae</taxon>
        <taxon>Pentapetalae</taxon>
        <taxon>rosids</taxon>
        <taxon>fabids</taxon>
        <taxon>Fabales</taxon>
        <taxon>Fabaceae</taxon>
        <taxon>Papilionoideae</taxon>
        <taxon>50 kb inversion clade</taxon>
        <taxon>NPAAA clade</taxon>
        <taxon>indigoferoid/millettioid clade</taxon>
        <taxon>Phaseoleae</taxon>
        <taxon>Vigna</taxon>
    </lineage>
</organism>
<dbReference type="OrthoDB" id="1367865at2759"/>
<evidence type="ECO:0000256" key="2">
    <source>
        <dbReference type="ARBA" id="ARBA00022574"/>
    </source>
</evidence>
<dbReference type="GO" id="GO:0003714">
    <property type="term" value="F:transcription corepressor activity"/>
    <property type="evidence" value="ECO:0007669"/>
    <property type="project" value="InterPro"/>
</dbReference>
<evidence type="ECO:0000256" key="5">
    <source>
        <dbReference type="ARBA" id="ARBA00023163"/>
    </source>
</evidence>